<dbReference type="AlphaFoldDB" id="A0A3S4F4U7"/>
<feature type="compositionally biased region" description="Pro residues" evidence="1">
    <location>
        <begin position="50"/>
        <end position="60"/>
    </location>
</feature>
<evidence type="ECO:0000256" key="1">
    <source>
        <dbReference type="SAM" id="MobiDB-lite"/>
    </source>
</evidence>
<dbReference type="Proteomes" id="UP000289323">
    <property type="component" value="Unassembled WGS sequence"/>
</dbReference>
<sequence>MALRGPLRSELAVPGVGEGLLVRQLGAEGSSQGQADASSVAATAGSYGSAPPPVAAPPAADPAVELEDPEPVAVPDCDASSPFRGMLWLAMMMGVLGRAVDGVVVVVVPNDGYYIVLRKRSRVSPATTTTTTPSTALPKTPIIMDVEVPGGRWGQRGSNSRLVRIHAGGGDGGRARPRPSIAATPVAAPPVAAAPVAAPVPPVVPAAPVAAPPLSD</sequence>
<feature type="region of interest" description="Disordered" evidence="1">
    <location>
        <begin position="32"/>
        <end position="75"/>
    </location>
</feature>
<name>A0A3S4F4U7_9PEZI</name>
<proteinExistence type="predicted"/>
<evidence type="ECO:0000313" key="2">
    <source>
        <dbReference type="EMBL" id="SPQ24586.1"/>
    </source>
</evidence>
<organism evidence="2 3">
    <name type="scientific">Thermothielavioides terrestris</name>
    <dbReference type="NCBI Taxonomy" id="2587410"/>
    <lineage>
        <taxon>Eukaryota</taxon>
        <taxon>Fungi</taxon>
        <taxon>Dikarya</taxon>
        <taxon>Ascomycota</taxon>
        <taxon>Pezizomycotina</taxon>
        <taxon>Sordariomycetes</taxon>
        <taxon>Sordariomycetidae</taxon>
        <taxon>Sordariales</taxon>
        <taxon>Chaetomiaceae</taxon>
        <taxon>Thermothielavioides</taxon>
    </lineage>
</organism>
<feature type="compositionally biased region" description="Polar residues" evidence="1">
    <location>
        <begin position="32"/>
        <end position="41"/>
    </location>
</feature>
<dbReference type="EMBL" id="OUUZ01000013">
    <property type="protein sequence ID" value="SPQ24586.1"/>
    <property type="molecule type" value="Genomic_DNA"/>
</dbReference>
<accession>A0A3S4F4U7</accession>
<reference evidence="2 3" key="1">
    <citation type="submission" date="2018-04" db="EMBL/GenBank/DDBJ databases">
        <authorList>
            <person name="Huttner S."/>
            <person name="Dainat J."/>
        </authorList>
    </citation>
    <scope>NUCLEOTIDE SEQUENCE [LARGE SCALE GENOMIC DNA]</scope>
</reference>
<gene>
    <name evidence="2" type="ORF">TT172_LOCUS7005</name>
</gene>
<evidence type="ECO:0000313" key="3">
    <source>
        <dbReference type="Proteomes" id="UP000289323"/>
    </source>
</evidence>
<protein>
    <submittedName>
        <fullName evidence="2">4397966d-c4d4-447a-8cf9-270b160c24e1</fullName>
    </submittedName>
</protein>